<feature type="transmembrane region" description="Helical" evidence="1">
    <location>
        <begin position="191"/>
        <end position="214"/>
    </location>
</feature>
<name>A0A4R3Z6I7_9FIRM</name>
<dbReference type="Proteomes" id="UP000295515">
    <property type="component" value="Unassembled WGS sequence"/>
</dbReference>
<reference evidence="2 3" key="1">
    <citation type="submission" date="2019-03" db="EMBL/GenBank/DDBJ databases">
        <title>Genomic Encyclopedia of Type Strains, Phase IV (KMG-IV): sequencing the most valuable type-strain genomes for metagenomic binning, comparative biology and taxonomic classification.</title>
        <authorList>
            <person name="Goeker M."/>
        </authorList>
    </citation>
    <scope>NUCLEOTIDE SEQUENCE [LARGE SCALE GENOMIC DNA]</scope>
    <source>
        <strain evidence="2 3">DSM 29487</strain>
    </source>
</reference>
<sequence length="272" mass="30646">MDILIDTIKDTILIIPILFVMYLCLEYFEHRQTNQRVEYYLTHYGPLLGAVLGIIPQCGFGVLASLLFIEGKMTLGSLISVFIATSDEAIPILLTNPEMYTSLIGIIFIKFIFAIIVGYAVDFLFKNQSFEHFHTHIEHTHEHSIIIEALFRTFKIYAFIFAVNFVLSLAIETIGSTTLSYLLLDRSMVQPIVAAIFGFIPNCAASVILTQLYISQVLSFASLVAGLITNAGLGLLVLLQNKIDMRIFIRICMILLLSALLLTLPIQWFYLH</sequence>
<feature type="transmembrane region" description="Helical" evidence="1">
    <location>
        <begin position="48"/>
        <end position="69"/>
    </location>
</feature>
<feature type="transmembrane region" description="Helical" evidence="1">
    <location>
        <begin position="100"/>
        <end position="121"/>
    </location>
</feature>
<dbReference type="GeneID" id="98914814"/>
<evidence type="ECO:0008006" key="4">
    <source>
        <dbReference type="Google" id="ProtNLM"/>
    </source>
</evidence>
<dbReference type="RefSeq" id="WP_066449489.1">
    <property type="nucleotide sequence ID" value="NZ_JANKBF010000006.1"/>
</dbReference>
<feature type="transmembrane region" description="Helical" evidence="1">
    <location>
        <begin position="220"/>
        <end position="239"/>
    </location>
</feature>
<dbReference type="AlphaFoldDB" id="A0A4R3Z6I7"/>
<dbReference type="NCBIfam" id="NF037962">
    <property type="entry name" value="arsenic_eff"/>
    <property type="match status" value="2"/>
</dbReference>
<keyword evidence="3" id="KW-1185">Reference proteome</keyword>
<dbReference type="EMBL" id="SMCQ01000004">
    <property type="protein sequence ID" value="TCW01303.1"/>
    <property type="molecule type" value="Genomic_DNA"/>
</dbReference>
<gene>
    <name evidence="2" type="ORF">EDD60_104122</name>
</gene>
<feature type="transmembrane region" description="Helical" evidence="1">
    <location>
        <begin position="156"/>
        <end position="184"/>
    </location>
</feature>
<comment type="caution">
    <text evidence="2">The sequence shown here is derived from an EMBL/GenBank/DDBJ whole genome shotgun (WGS) entry which is preliminary data.</text>
</comment>
<evidence type="ECO:0000256" key="1">
    <source>
        <dbReference type="SAM" id="Phobius"/>
    </source>
</evidence>
<organism evidence="2 3">
    <name type="scientific">Longibaculum muris</name>
    <dbReference type="NCBI Taxonomy" id="1796628"/>
    <lineage>
        <taxon>Bacteria</taxon>
        <taxon>Bacillati</taxon>
        <taxon>Bacillota</taxon>
        <taxon>Erysipelotrichia</taxon>
        <taxon>Erysipelotrichales</taxon>
        <taxon>Coprobacillaceae</taxon>
        <taxon>Longibaculum</taxon>
    </lineage>
</organism>
<keyword evidence="1" id="KW-1133">Transmembrane helix</keyword>
<protein>
    <recommendedName>
        <fullName evidence="4">Arsenic efflux protein</fullName>
    </recommendedName>
</protein>
<feature type="transmembrane region" description="Helical" evidence="1">
    <location>
        <begin position="251"/>
        <end position="270"/>
    </location>
</feature>
<feature type="transmembrane region" description="Helical" evidence="1">
    <location>
        <begin position="12"/>
        <end position="28"/>
    </location>
</feature>
<accession>A0A4R3Z6I7</accession>
<dbReference type="InterPro" id="IPR021552">
    <property type="entry name" value="ArsP_2"/>
</dbReference>
<proteinExistence type="predicted"/>
<keyword evidence="1" id="KW-0472">Membrane</keyword>
<evidence type="ECO:0000313" key="2">
    <source>
        <dbReference type="EMBL" id="TCW01303.1"/>
    </source>
</evidence>
<dbReference type="Pfam" id="PF11449">
    <property type="entry name" value="ArsP_2"/>
    <property type="match status" value="1"/>
</dbReference>
<keyword evidence="1" id="KW-0812">Transmembrane</keyword>
<evidence type="ECO:0000313" key="3">
    <source>
        <dbReference type="Proteomes" id="UP000295515"/>
    </source>
</evidence>